<name>A0A0B6XXK5_9EUPU</name>
<gene>
    <name evidence="1" type="primary">ORF2841</name>
</gene>
<evidence type="ECO:0000313" key="1">
    <source>
        <dbReference type="EMBL" id="CEK47990.1"/>
    </source>
</evidence>
<proteinExistence type="predicted"/>
<reference evidence="1" key="1">
    <citation type="submission" date="2014-12" db="EMBL/GenBank/DDBJ databases">
        <title>Insight into the proteome of Arion vulgaris.</title>
        <authorList>
            <person name="Aradska J."/>
            <person name="Bulat T."/>
            <person name="Smidak R."/>
            <person name="Sarate P."/>
            <person name="Gangsoo J."/>
            <person name="Sialana F."/>
            <person name="Bilban M."/>
            <person name="Lubec G."/>
        </authorList>
    </citation>
    <scope>NUCLEOTIDE SEQUENCE</scope>
    <source>
        <tissue evidence="1">Skin</tissue>
    </source>
</reference>
<organism evidence="1">
    <name type="scientific">Arion vulgaris</name>
    <dbReference type="NCBI Taxonomy" id="1028688"/>
    <lineage>
        <taxon>Eukaryota</taxon>
        <taxon>Metazoa</taxon>
        <taxon>Spiralia</taxon>
        <taxon>Lophotrochozoa</taxon>
        <taxon>Mollusca</taxon>
        <taxon>Gastropoda</taxon>
        <taxon>Heterobranchia</taxon>
        <taxon>Euthyneura</taxon>
        <taxon>Panpulmonata</taxon>
        <taxon>Eupulmonata</taxon>
        <taxon>Stylommatophora</taxon>
        <taxon>Helicina</taxon>
        <taxon>Arionoidea</taxon>
        <taxon>Arionidae</taxon>
        <taxon>Arion</taxon>
    </lineage>
</organism>
<dbReference type="AlphaFoldDB" id="A0A0B6XXK5"/>
<accession>A0A0B6XXK5</accession>
<feature type="non-terminal residue" evidence="1">
    <location>
        <position position="1"/>
    </location>
</feature>
<evidence type="ECO:0008006" key="2">
    <source>
        <dbReference type="Google" id="ProtNLM"/>
    </source>
</evidence>
<dbReference type="EMBL" id="HACG01001125">
    <property type="protein sequence ID" value="CEK47990.1"/>
    <property type="molecule type" value="Transcribed_RNA"/>
</dbReference>
<protein>
    <recommendedName>
        <fullName evidence="2">RNase H type-1 domain-containing protein</fullName>
    </recommendedName>
</protein>
<sequence>NKYVVNCHIRAVIGSSDLLTDIDNTYSVIFIFCPGHFGVKCNERVETMASNAAIENRFSMDKSSIINAPREKTYTLKIFV</sequence>